<reference evidence="12 13" key="1">
    <citation type="submission" date="2015-10" db="EMBL/GenBank/DDBJ databases">
        <title>Metagenome-Assembled Genomes uncover a global brackish microbiome.</title>
        <authorList>
            <person name="Hugerth L.W."/>
            <person name="Larsson J."/>
            <person name="Alneberg J."/>
            <person name="Lindh M.V."/>
            <person name="Legrand C."/>
            <person name="Pinhassi J."/>
            <person name="Andersson A.F."/>
        </authorList>
    </citation>
    <scope>NUCLEOTIDE SEQUENCE [LARGE SCALE GENOMIC DNA]</scope>
    <source>
        <strain evidence="12">BACL22 MAG-120619-bin3</strain>
    </source>
</reference>
<evidence type="ECO:0000313" key="12">
    <source>
        <dbReference type="EMBL" id="KRO80367.1"/>
    </source>
</evidence>
<keyword evidence="7 10" id="KW-0326">Glycosidase</keyword>
<evidence type="ECO:0000313" key="13">
    <source>
        <dbReference type="Proteomes" id="UP000051242"/>
    </source>
</evidence>
<keyword evidence="3 10" id="KW-0132">Cell division</keyword>
<accession>A0A0R2SYS5</accession>
<dbReference type="GO" id="GO:0005975">
    <property type="term" value="P:carbohydrate metabolic process"/>
    <property type="evidence" value="ECO:0007669"/>
    <property type="project" value="InterPro"/>
</dbReference>
<dbReference type="HAMAP" id="MF_00364">
    <property type="entry name" value="NagZ"/>
    <property type="match status" value="1"/>
</dbReference>
<dbReference type="GO" id="GO:0009254">
    <property type="term" value="P:peptidoglycan turnover"/>
    <property type="evidence" value="ECO:0007669"/>
    <property type="project" value="UniProtKB-UniRule"/>
</dbReference>
<dbReference type="EC" id="3.2.1.52" evidence="10"/>
<dbReference type="Gene3D" id="3.20.20.300">
    <property type="entry name" value="Glycoside hydrolase, family 3, N-terminal domain"/>
    <property type="match status" value="1"/>
</dbReference>
<dbReference type="GO" id="GO:0009252">
    <property type="term" value="P:peptidoglycan biosynthetic process"/>
    <property type="evidence" value="ECO:0007669"/>
    <property type="project" value="UniProtKB-KW"/>
</dbReference>
<dbReference type="Pfam" id="PF00933">
    <property type="entry name" value="Glyco_hydro_3"/>
    <property type="match status" value="1"/>
</dbReference>
<dbReference type="InterPro" id="IPR001764">
    <property type="entry name" value="Glyco_hydro_3_N"/>
</dbReference>
<dbReference type="AlphaFoldDB" id="A0A0R2SYS5"/>
<evidence type="ECO:0000256" key="8">
    <source>
        <dbReference type="ARBA" id="ARBA00023306"/>
    </source>
</evidence>
<feature type="binding site" evidence="10">
    <location>
        <position position="65"/>
    </location>
    <ligand>
        <name>substrate</name>
    </ligand>
</feature>
<feature type="site" description="Important for catalytic activity" evidence="10">
    <location>
        <position position="172"/>
    </location>
</feature>
<keyword evidence="2 10" id="KW-0963">Cytoplasm</keyword>
<keyword evidence="6 10" id="KW-0573">Peptidoglycan synthesis</keyword>
<feature type="binding site" evidence="10">
    <location>
        <position position="57"/>
    </location>
    <ligand>
        <name>substrate</name>
    </ligand>
</feature>
<comment type="caution">
    <text evidence="12">The sequence shown here is derived from an EMBL/GenBank/DDBJ whole genome shotgun (WGS) entry which is preliminary data.</text>
</comment>
<keyword evidence="4 10" id="KW-0378">Hydrolase</keyword>
<dbReference type="InterPro" id="IPR019800">
    <property type="entry name" value="Glyco_hydro_3_AS"/>
</dbReference>
<dbReference type="PANTHER" id="PTHR30480">
    <property type="entry name" value="BETA-HEXOSAMINIDASE-RELATED"/>
    <property type="match status" value="1"/>
</dbReference>
<keyword evidence="5 10" id="KW-0133">Cell shape</keyword>
<evidence type="ECO:0000259" key="11">
    <source>
        <dbReference type="Pfam" id="PF00933"/>
    </source>
</evidence>
<dbReference type="NCBIfam" id="NF003740">
    <property type="entry name" value="PRK05337.1"/>
    <property type="match status" value="1"/>
</dbReference>
<evidence type="ECO:0000256" key="7">
    <source>
        <dbReference type="ARBA" id="ARBA00023295"/>
    </source>
</evidence>
<feature type="binding site" evidence="10">
    <location>
        <position position="131"/>
    </location>
    <ligand>
        <name>substrate</name>
    </ligand>
</feature>
<evidence type="ECO:0000256" key="9">
    <source>
        <dbReference type="ARBA" id="ARBA00023316"/>
    </source>
</evidence>
<sequence length="336" mass="36469">MVSIEGAQLSAADENLLKRSSVGGLILFSRNYQTKSQVTALIRAVREINPSLLIAVDQEGGRVQRFREGFLSLPALARLGMLFCQDEAAGLEAAEECGWAMAAELVAIGVDFSFAPVLDVFSETSRVIADRAFSSDPEQLSALALRYVEGMRSAGMAATGKHFPGHGTVDADSHVELPVDPRAFEQIEAHDLVPFKALATSLGGIMPAHVIYPQVDAQCAGFSPFWLQDILRDQLAFNGVIFSDDLTMDAAHGVGSVEVRAQLALAAGCDMVLVCNDSEAARRVADYLENNPEQRNEASDRRLAEMARNEEIVNYHFADSSRWSRAIQIIKSLPVS</sequence>
<gene>
    <name evidence="10" type="primary">nagZ</name>
    <name evidence="12" type="ORF">ABR85_12655</name>
</gene>
<comment type="function">
    <text evidence="10">Plays a role in peptidoglycan recycling by cleaving the terminal beta-1,4-linked N-acetylglucosamine (GlcNAc) from peptide-linked peptidoglycan fragments, giving rise to free GlcNAc, anhydro-N-acetylmuramic acid and anhydro-N-acetylmuramic acid-linked peptides.</text>
</comment>
<feature type="active site" description="Proton donor/acceptor" evidence="10">
    <location>
        <position position="174"/>
    </location>
</feature>
<comment type="catalytic activity">
    <reaction evidence="1 10">
        <text>Hydrolysis of terminal non-reducing N-acetyl-D-hexosamine residues in N-acetyl-beta-D-hexosaminides.</text>
        <dbReference type="EC" id="3.2.1.52"/>
    </reaction>
</comment>
<keyword evidence="9 10" id="KW-0961">Cell wall biogenesis/degradation</keyword>
<organism evidence="12 13">
    <name type="scientific">OM182 bacterium BACL3 MAG-120619-bin3</name>
    <dbReference type="NCBI Taxonomy" id="1655593"/>
    <lineage>
        <taxon>Bacteria</taxon>
        <taxon>Pseudomonadati</taxon>
        <taxon>Pseudomonadota</taxon>
        <taxon>Gammaproteobacteria</taxon>
        <taxon>OMG group</taxon>
        <taxon>OM182 clade</taxon>
    </lineage>
</organism>
<dbReference type="Proteomes" id="UP000051242">
    <property type="component" value="Unassembled WGS sequence"/>
</dbReference>
<comment type="similarity">
    <text evidence="10">Belongs to the glycosyl hydrolase 3 family. NagZ subfamily.</text>
</comment>
<dbReference type="GO" id="GO:0071555">
    <property type="term" value="P:cell wall organization"/>
    <property type="evidence" value="ECO:0007669"/>
    <property type="project" value="UniProtKB-KW"/>
</dbReference>
<evidence type="ECO:0000256" key="4">
    <source>
        <dbReference type="ARBA" id="ARBA00022801"/>
    </source>
</evidence>
<proteinExistence type="inferred from homology"/>
<dbReference type="GO" id="GO:0004563">
    <property type="term" value="F:beta-N-acetylhexosaminidase activity"/>
    <property type="evidence" value="ECO:0007669"/>
    <property type="project" value="UniProtKB-UniRule"/>
</dbReference>
<evidence type="ECO:0000256" key="2">
    <source>
        <dbReference type="ARBA" id="ARBA00022490"/>
    </source>
</evidence>
<evidence type="ECO:0000256" key="3">
    <source>
        <dbReference type="ARBA" id="ARBA00022618"/>
    </source>
</evidence>
<name>A0A0R2SYS5_9GAMM</name>
<dbReference type="UniPathway" id="UPA00544"/>
<feature type="binding site" evidence="10">
    <location>
        <begin position="161"/>
        <end position="162"/>
    </location>
    <ligand>
        <name>substrate</name>
    </ligand>
</feature>
<comment type="subcellular location">
    <subcellularLocation>
        <location evidence="10">Cytoplasm</location>
    </subcellularLocation>
</comment>
<evidence type="ECO:0000256" key="6">
    <source>
        <dbReference type="ARBA" id="ARBA00022984"/>
    </source>
</evidence>
<dbReference type="InterPro" id="IPR017853">
    <property type="entry name" value="GH"/>
</dbReference>
<keyword evidence="8 10" id="KW-0131">Cell cycle</keyword>
<dbReference type="InterPro" id="IPR022956">
    <property type="entry name" value="Beta_hexosaminidase_bac"/>
</dbReference>
<dbReference type="PANTHER" id="PTHR30480:SF13">
    <property type="entry name" value="BETA-HEXOSAMINIDASE"/>
    <property type="match status" value="1"/>
</dbReference>
<dbReference type="PROSITE" id="PS00775">
    <property type="entry name" value="GLYCOSYL_HYDROL_F3"/>
    <property type="match status" value="1"/>
</dbReference>
<evidence type="ECO:0000256" key="1">
    <source>
        <dbReference type="ARBA" id="ARBA00001231"/>
    </source>
</evidence>
<dbReference type="EMBL" id="LICD01000110">
    <property type="protein sequence ID" value="KRO80367.1"/>
    <property type="molecule type" value="Genomic_DNA"/>
</dbReference>
<dbReference type="GO" id="GO:0008360">
    <property type="term" value="P:regulation of cell shape"/>
    <property type="evidence" value="ECO:0007669"/>
    <property type="project" value="UniProtKB-KW"/>
</dbReference>
<dbReference type="SUPFAM" id="SSF51445">
    <property type="entry name" value="(Trans)glycosidases"/>
    <property type="match status" value="1"/>
</dbReference>
<evidence type="ECO:0000256" key="5">
    <source>
        <dbReference type="ARBA" id="ARBA00022960"/>
    </source>
</evidence>
<feature type="active site" description="Nucleophile" evidence="10">
    <location>
        <position position="244"/>
    </location>
</feature>
<dbReference type="GO" id="GO:0051301">
    <property type="term" value="P:cell division"/>
    <property type="evidence" value="ECO:0007669"/>
    <property type="project" value="UniProtKB-KW"/>
</dbReference>
<dbReference type="GO" id="GO:0005737">
    <property type="term" value="C:cytoplasm"/>
    <property type="evidence" value="ECO:0007669"/>
    <property type="project" value="UniProtKB-SubCell"/>
</dbReference>
<feature type="domain" description="Glycoside hydrolase family 3 N-terminal" evidence="11">
    <location>
        <begin position="8"/>
        <end position="303"/>
    </location>
</feature>
<dbReference type="InterPro" id="IPR036962">
    <property type="entry name" value="Glyco_hydro_3_N_sf"/>
</dbReference>
<dbReference type="InterPro" id="IPR050226">
    <property type="entry name" value="NagZ_Beta-hexosaminidase"/>
</dbReference>
<evidence type="ECO:0000256" key="10">
    <source>
        <dbReference type="HAMAP-Rule" id="MF_00364"/>
    </source>
</evidence>
<protein>
    <recommendedName>
        <fullName evidence="10">Beta-hexosaminidase</fullName>
        <ecNumber evidence="10">3.2.1.52</ecNumber>
    </recommendedName>
    <alternativeName>
        <fullName evidence="10">Beta-N-acetylhexosaminidase</fullName>
    </alternativeName>
    <alternativeName>
        <fullName evidence="10">N-acetyl-beta-glucosaminidase</fullName>
    </alternativeName>
</protein>
<comment type="pathway">
    <text evidence="10">Cell wall biogenesis; peptidoglycan recycling.</text>
</comment>